<dbReference type="Proteomes" id="UP000285324">
    <property type="component" value="Unassembled WGS sequence"/>
</dbReference>
<protein>
    <submittedName>
        <fullName evidence="1">Uncharacterized protein</fullName>
    </submittedName>
</protein>
<reference evidence="1 2" key="1">
    <citation type="submission" date="2018-08" db="EMBL/GenBank/DDBJ databases">
        <title>Achromobacter xylosoxidans Genome sequencing and assembly.</title>
        <authorList>
            <person name="Wang R."/>
            <person name="Rensing C."/>
            <person name="Li Y."/>
        </authorList>
    </citation>
    <scope>NUCLEOTIDE SEQUENCE [LARGE SCALE GENOMIC DNA]</scope>
    <source>
        <strain evidence="1 2">GD003A</strain>
    </source>
</reference>
<evidence type="ECO:0000313" key="2">
    <source>
        <dbReference type="Proteomes" id="UP000285324"/>
    </source>
</evidence>
<name>A0A424W4B5_ALCXX</name>
<dbReference type="RefSeq" id="WP_124260413.1">
    <property type="nucleotide sequence ID" value="NZ_CP061008.1"/>
</dbReference>
<dbReference type="AlphaFoldDB" id="A0A424W4B5"/>
<dbReference type="OrthoDB" id="9986076at2"/>
<comment type="caution">
    <text evidence="1">The sequence shown here is derived from an EMBL/GenBank/DDBJ whole genome shotgun (WGS) entry which is preliminary data.</text>
</comment>
<sequence>MKRSHQDQAIPYCNRSGDKAEAYALLKLIDRGRREISQGNVIPAGHVFAQFEAMDKDAEE</sequence>
<organism evidence="1 2">
    <name type="scientific">Alcaligenes xylosoxydans xylosoxydans</name>
    <name type="common">Achromobacter xylosoxidans</name>
    <dbReference type="NCBI Taxonomy" id="85698"/>
    <lineage>
        <taxon>Bacteria</taxon>
        <taxon>Pseudomonadati</taxon>
        <taxon>Pseudomonadota</taxon>
        <taxon>Betaproteobacteria</taxon>
        <taxon>Burkholderiales</taxon>
        <taxon>Alcaligenaceae</taxon>
        <taxon>Achromobacter</taxon>
    </lineage>
</organism>
<proteinExistence type="predicted"/>
<accession>A0A424W4B5</accession>
<evidence type="ECO:0000313" key="1">
    <source>
        <dbReference type="EMBL" id="RPJ88153.1"/>
    </source>
</evidence>
<gene>
    <name evidence="1" type="ORF">DY367_29255</name>
</gene>
<dbReference type="EMBL" id="QVXO01000077">
    <property type="protein sequence ID" value="RPJ88153.1"/>
    <property type="molecule type" value="Genomic_DNA"/>
</dbReference>